<reference evidence="4 5" key="1">
    <citation type="submission" date="2018-09" db="EMBL/GenBank/DDBJ databases">
        <title>Genomic Encyclopedia of Archaeal and Bacterial Type Strains, Phase II (KMG-II): from individual species to whole genera.</title>
        <authorList>
            <person name="Goeker M."/>
        </authorList>
    </citation>
    <scope>NUCLEOTIDE SEQUENCE [LARGE SCALE GENOMIC DNA]</scope>
    <source>
        <strain evidence="4 5">DSM 11458</strain>
    </source>
</reference>
<evidence type="ECO:0000259" key="3">
    <source>
        <dbReference type="Pfam" id="PF14240"/>
    </source>
</evidence>
<feature type="signal peptide" evidence="2">
    <location>
        <begin position="1"/>
        <end position="38"/>
    </location>
</feature>
<accession>A0A420DTZ8</accession>
<keyword evidence="5" id="KW-1185">Reference proteome</keyword>
<dbReference type="Proteomes" id="UP000284407">
    <property type="component" value="Unassembled WGS sequence"/>
</dbReference>
<dbReference type="STRING" id="1443111.Z949_423"/>
<organism evidence="4 5">
    <name type="scientific">Sulfitobacter guttiformis</name>
    <dbReference type="NCBI Taxonomy" id="74349"/>
    <lineage>
        <taxon>Bacteria</taxon>
        <taxon>Pseudomonadati</taxon>
        <taxon>Pseudomonadota</taxon>
        <taxon>Alphaproteobacteria</taxon>
        <taxon>Rhodobacterales</taxon>
        <taxon>Roseobacteraceae</taxon>
        <taxon>Sulfitobacter</taxon>
    </lineage>
</organism>
<evidence type="ECO:0000256" key="2">
    <source>
        <dbReference type="SAM" id="SignalP"/>
    </source>
</evidence>
<evidence type="ECO:0000313" key="5">
    <source>
        <dbReference type="Proteomes" id="UP000284407"/>
    </source>
</evidence>
<feature type="domain" description="YHYH" evidence="3">
    <location>
        <begin position="162"/>
        <end position="265"/>
    </location>
</feature>
<dbReference type="EMBL" id="RAQK01000001">
    <property type="protein sequence ID" value="RKE97722.1"/>
    <property type="molecule type" value="Genomic_DNA"/>
</dbReference>
<evidence type="ECO:0000313" key="4">
    <source>
        <dbReference type="EMBL" id="RKE97722.1"/>
    </source>
</evidence>
<dbReference type="InterPro" id="IPR025924">
    <property type="entry name" value="YHYH_dom"/>
</dbReference>
<dbReference type="Pfam" id="PF14240">
    <property type="entry name" value="YHYH"/>
    <property type="match status" value="1"/>
</dbReference>
<proteinExistence type="predicted"/>
<evidence type="ECO:0000256" key="1">
    <source>
        <dbReference type="SAM" id="MobiDB-lite"/>
    </source>
</evidence>
<feature type="chain" id="PRO_5019277129" evidence="2">
    <location>
        <begin position="39"/>
        <end position="402"/>
    </location>
</feature>
<feature type="region of interest" description="Disordered" evidence="1">
    <location>
        <begin position="325"/>
        <end position="350"/>
    </location>
</feature>
<gene>
    <name evidence="4" type="ORF">C8N30_2345</name>
</gene>
<protein>
    <submittedName>
        <fullName evidence="4">YHYH protein</fullName>
    </submittedName>
</protein>
<keyword evidence="2" id="KW-0732">Signal</keyword>
<comment type="caution">
    <text evidence="4">The sequence shown here is derived from an EMBL/GenBank/DDBJ whole genome shotgun (WGS) entry which is preliminary data.</text>
</comment>
<name>A0A420DTZ8_9RHOB</name>
<dbReference type="AlphaFoldDB" id="A0A420DTZ8"/>
<dbReference type="OrthoDB" id="9796530at2"/>
<sequence length="402" mass="42444">MIMPLENKRWIRLMTLKSYLWPSLLALASLGAAPMALAHPDIDEFSETAFAEQPQTVDCTLENGTASTCHKITVNYLPEDLEIGPFCPTNLTDAGGIWEWTGENAKLYRVDEAFLRMLDDLGYRFFDDDGTVHVVDAATEQPTVDHACINVSPDESVEITMLLPITPVMADSPTPLGTVSKVGVALNGVPVFSDAPSIQQTGHMPALDTCGGHIDPGGWYHWHATSTDIETVFAANGVSADCALEQDSAALFGYAFDGFPMFGSTEADGTVAASLDACNGHVGMTSAGETYHYHATDEFPNLPACLVGVQAADNFSTTATAGIGATRPAAEGRNEPPRGGGAPGQMPPDFTQAAEALGVTQDDLMQALGDPRSGPPDLAAAARTLGVLEETLRGALPPPPNR</sequence>